<dbReference type="SUPFAM" id="SSF53067">
    <property type="entry name" value="Actin-like ATPase domain"/>
    <property type="match status" value="2"/>
</dbReference>
<dbReference type="EMBL" id="JAGHQM010000556">
    <property type="protein sequence ID" value="KAH0559617.1"/>
    <property type="molecule type" value="Genomic_DNA"/>
</dbReference>
<evidence type="ECO:0008006" key="5">
    <source>
        <dbReference type="Google" id="ProtNLM"/>
    </source>
</evidence>
<evidence type="ECO:0000313" key="4">
    <source>
        <dbReference type="Proteomes" id="UP000750711"/>
    </source>
</evidence>
<dbReference type="GO" id="GO:0140662">
    <property type="term" value="F:ATP-dependent protein folding chaperone"/>
    <property type="evidence" value="ECO:0007669"/>
    <property type="project" value="InterPro"/>
</dbReference>
<organism evidence="3 4">
    <name type="scientific">Trichoglossum hirsutum</name>
    <dbReference type="NCBI Taxonomy" id="265104"/>
    <lineage>
        <taxon>Eukaryota</taxon>
        <taxon>Fungi</taxon>
        <taxon>Dikarya</taxon>
        <taxon>Ascomycota</taxon>
        <taxon>Pezizomycotina</taxon>
        <taxon>Geoglossomycetes</taxon>
        <taxon>Geoglossales</taxon>
        <taxon>Geoglossaceae</taxon>
        <taxon>Trichoglossum</taxon>
    </lineage>
</organism>
<proteinExistence type="predicted"/>
<evidence type="ECO:0000256" key="1">
    <source>
        <dbReference type="ARBA" id="ARBA00022741"/>
    </source>
</evidence>
<dbReference type="InterPro" id="IPR013126">
    <property type="entry name" value="Hsp_70_fam"/>
</dbReference>
<dbReference type="Gene3D" id="3.30.420.40">
    <property type="match status" value="1"/>
</dbReference>
<dbReference type="Proteomes" id="UP000750711">
    <property type="component" value="Unassembled WGS sequence"/>
</dbReference>
<name>A0A9P8LC85_9PEZI</name>
<protein>
    <recommendedName>
        <fullName evidence="5">Heat shock protein 70</fullName>
    </recommendedName>
</protein>
<reference evidence="3" key="1">
    <citation type="submission" date="2021-03" db="EMBL/GenBank/DDBJ databases">
        <title>Comparative genomics and phylogenomic investigation of the class Geoglossomycetes provide insights into ecological specialization and systematics.</title>
        <authorList>
            <person name="Melie T."/>
            <person name="Pirro S."/>
            <person name="Miller A.N."/>
            <person name="Quandt A."/>
        </authorList>
    </citation>
    <scope>NUCLEOTIDE SEQUENCE</scope>
    <source>
        <strain evidence="3">CAQ_001_2017</strain>
    </source>
</reference>
<dbReference type="PANTHER" id="PTHR14187">
    <property type="entry name" value="ALPHA KINASE/ELONGATION FACTOR 2 KINASE"/>
    <property type="match status" value="1"/>
</dbReference>
<evidence type="ECO:0000256" key="2">
    <source>
        <dbReference type="ARBA" id="ARBA00022840"/>
    </source>
</evidence>
<keyword evidence="4" id="KW-1185">Reference proteome</keyword>
<dbReference type="PANTHER" id="PTHR14187:SF82">
    <property type="entry name" value="FAMILY CHAPERONE, PUTATIVE (AFU_ORTHOLOGUE AFUA_7G08575)-RELATED"/>
    <property type="match status" value="1"/>
</dbReference>
<dbReference type="Pfam" id="PF00012">
    <property type="entry name" value="HSP70"/>
    <property type="match status" value="1"/>
</dbReference>
<accession>A0A9P8LC85</accession>
<dbReference type="GO" id="GO:0005524">
    <property type="term" value="F:ATP binding"/>
    <property type="evidence" value="ECO:0007669"/>
    <property type="project" value="UniProtKB-KW"/>
</dbReference>
<dbReference type="CDD" id="cd10170">
    <property type="entry name" value="ASKHA_NBD_HSP70"/>
    <property type="match status" value="1"/>
</dbReference>
<comment type="caution">
    <text evidence="3">The sequence shown here is derived from an EMBL/GenBank/DDBJ whole genome shotgun (WGS) entry which is preliminary data.</text>
</comment>
<keyword evidence="2" id="KW-0067">ATP-binding</keyword>
<gene>
    <name evidence="3" type="ORF">GP486_003867</name>
</gene>
<dbReference type="AlphaFoldDB" id="A0A9P8LC85"/>
<dbReference type="InterPro" id="IPR043129">
    <property type="entry name" value="ATPase_NBD"/>
</dbReference>
<sequence length="229" mass="24904">MAGPRQAKITKGSNIETAQQLARIFAVAGTLSPEDLTRGITKYLGSLLGHATDHMLAKWGKEFVNQTPKEFVLSVPAIWSDRAKAKTMDCALNAGLGGRNMETNIRLISEPEAAAVYTIMTLPDCALQLNDVFLICDAGGGTVDLTTYRISVLQPSIGVEEMSVGNGGLCGSVMLDFRFREFIQNKLGDIEPEDMNDVCHAILSVSCFSVVLMPARCLRNSTREYVNLQ</sequence>
<keyword evidence="1" id="KW-0547">Nucleotide-binding</keyword>
<evidence type="ECO:0000313" key="3">
    <source>
        <dbReference type="EMBL" id="KAH0559617.1"/>
    </source>
</evidence>